<keyword evidence="1 9" id="KW-0444">Lipid biosynthesis</keyword>
<gene>
    <name evidence="9" type="primary">pcrB</name>
    <name evidence="10" type="ORF">ACFO8Q_22215</name>
</gene>
<evidence type="ECO:0000256" key="3">
    <source>
        <dbReference type="ARBA" id="ARBA00022723"/>
    </source>
</evidence>
<comment type="caution">
    <text evidence="9">Lacks conserved residue(s) required for the propagation of feature annotation.</text>
</comment>
<feature type="binding site" evidence="9">
    <location>
        <position position="194"/>
    </location>
    <ligand>
        <name>sn-glycerol 1-phosphate</name>
        <dbReference type="ChEBI" id="CHEBI:57685"/>
    </ligand>
</feature>
<accession>A0ABV9QBK1</accession>
<dbReference type="SUPFAM" id="SSF51395">
    <property type="entry name" value="FMN-linked oxidoreductases"/>
    <property type="match status" value="1"/>
</dbReference>
<feature type="binding site" evidence="9">
    <location>
        <begin position="165"/>
        <end position="170"/>
    </location>
    <ligand>
        <name>sn-glycerol 1-phosphate</name>
        <dbReference type="ChEBI" id="CHEBI:57685"/>
    </ligand>
</feature>
<dbReference type="NCBIfam" id="NF003199">
    <property type="entry name" value="PRK04169.1-3"/>
    <property type="match status" value="1"/>
</dbReference>
<evidence type="ECO:0000313" key="10">
    <source>
        <dbReference type="EMBL" id="MFC4770000.1"/>
    </source>
</evidence>
<comment type="similarity">
    <text evidence="9">Belongs to the GGGP/HepGP synthase family. Group I subfamily.</text>
</comment>
<keyword evidence="2 9" id="KW-0808">Transferase</keyword>
<evidence type="ECO:0000256" key="1">
    <source>
        <dbReference type="ARBA" id="ARBA00022516"/>
    </source>
</evidence>
<evidence type="ECO:0000256" key="2">
    <source>
        <dbReference type="ARBA" id="ARBA00022679"/>
    </source>
</evidence>
<comment type="catalytic activity">
    <reaction evidence="8 9">
        <text>sn-glycerol 1-phosphate + all-trans-heptaprenyl diphosphate = 3-heptaprenyl-sn-glycero-1-phosphate + diphosphate</text>
        <dbReference type="Rhea" id="RHEA:33495"/>
        <dbReference type="ChEBI" id="CHEBI:33019"/>
        <dbReference type="ChEBI" id="CHEBI:57685"/>
        <dbReference type="ChEBI" id="CHEBI:58206"/>
        <dbReference type="ChEBI" id="CHEBI:64781"/>
        <dbReference type="EC" id="2.5.1.n9"/>
    </reaction>
</comment>
<dbReference type="EMBL" id="JBHSHC010000154">
    <property type="protein sequence ID" value="MFC4770000.1"/>
    <property type="molecule type" value="Genomic_DNA"/>
</dbReference>
<evidence type="ECO:0000256" key="9">
    <source>
        <dbReference type="HAMAP-Rule" id="MF_00112"/>
    </source>
</evidence>
<feature type="binding site" evidence="9">
    <location>
        <begin position="214"/>
        <end position="215"/>
    </location>
    <ligand>
        <name>sn-glycerol 1-phosphate</name>
        <dbReference type="ChEBI" id="CHEBI:57685"/>
    </ligand>
</feature>
<protein>
    <recommendedName>
        <fullName evidence="9">Heptaprenylglyceryl phosphate synthase</fullName>
        <shortName evidence="9">HepGP synthase</shortName>
        <ecNumber evidence="9">2.5.1.n9</ecNumber>
    </recommendedName>
    <alternativeName>
        <fullName evidence="9">Glycerol-1-phosphate heptaprenyltransferase</fullName>
    </alternativeName>
</protein>
<reference evidence="11" key="1">
    <citation type="journal article" date="2019" name="Int. J. Syst. Evol. Microbiol.">
        <title>The Global Catalogue of Microorganisms (GCM) 10K type strain sequencing project: providing services to taxonomists for standard genome sequencing and annotation.</title>
        <authorList>
            <consortium name="The Broad Institute Genomics Platform"/>
            <consortium name="The Broad Institute Genome Sequencing Center for Infectious Disease"/>
            <person name="Wu L."/>
            <person name="Ma J."/>
        </authorList>
    </citation>
    <scope>NUCLEOTIDE SEQUENCE [LARGE SCALE GENOMIC DNA]</scope>
    <source>
        <strain evidence="11">WYCCWR 12678</strain>
    </source>
</reference>
<evidence type="ECO:0000256" key="5">
    <source>
        <dbReference type="ARBA" id="ARBA00023098"/>
    </source>
</evidence>
<comment type="caution">
    <text evidence="10">The sequence shown here is derived from an EMBL/GenBank/DDBJ whole genome shotgun (WGS) entry which is preliminary data.</text>
</comment>
<dbReference type="Proteomes" id="UP001596002">
    <property type="component" value="Unassembled WGS sequence"/>
</dbReference>
<keyword evidence="4 9" id="KW-0460">Magnesium</keyword>
<keyword evidence="5 9" id="KW-0443">Lipid metabolism</keyword>
<sequence length="237" mass="25997">MSAGKLPWTSWRHVVKLDPDRAIANHQLEELGRIATDAVLIGGTQGITFEKTADLMRRLRIFAPSLPVWQEISDQSAVMPDADGYGIPVALNAGNTDWLIGKHVEAVEQFGRIIPWERVVTEGYIILNPDAAVAKLTQSAVPQSSEKAVAYATAAEQIFGIRVIYLEYSGKYGDPDWVRAVRQNTNVHLVYGGGIDSAEKAVEMADIADTIVVGNALYEKGMDVVRETVRAVHSLRK</sequence>
<evidence type="ECO:0000256" key="8">
    <source>
        <dbReference type="ARBA" id="ARBA00048318"/>
    </source>
</evidence>
<dbReference type="PANTHER" id="PTHR40029">
    <property type="match status" value="1"/>
</dbReference>
<dbReference type="HAMAP" id="MF_00112">
    <property type="entry name" value="GGGP_HepGP_synthase"/>
    <property type="match status" value="1"/>
</dbReference>
<comment type="function">
    <text evidence="9">Prenyltransferase that catalyzes in vivo the transfer of the heptaprenyl moiety of heptaprenyl pyrophosphate (HepPP; 35 carbon atoms) to the C3 hydroxyl of sn-glycerol-1-phosphate (G1P), producing heptaprenylglyceryl phosphate (HepGP). This reaction is an ether-bond-formation step in the biosynthesis of archaea-type G1P-based membrane lipids found in Bacillales.</text>
</comment>
<keyword evidence="3 9" id="KW-0479">Metal-binding</keyword>
<dbReference type="NCBIfam" id="TIGR01768">
    <property type="entry name" value="GGGP-family"/>
    <property type="match status" value="1"/>
</dbReference>
<evidence type="ECO:0000256" key="7">
    <source>
        <dbReference type="ARBA" id="ARBA00023264"/>
    </source>
</evidence>
<dbReference type="Pfam" id="PF01884">
    <property type="entry name" value="PcrB"/>
    <property type="match status" value="1"/>
</dbReference>
<dbReference type="PANTHER" id="PTHR40029:SF2">
    <property type="entry name" value="HEPTAPRENYLGLYCERYL PHOSPHATE SYNTHASE"/>
    <property type="match status" value="1"/>
</dbReference>
<evidence type="ECO:0000256" key="6">
    <source>
        <dbReference type="ARBA" id="ARBA00023209"/>
    </source>
</evidence>
<dbReference type="InterPro" id="IPR039074">
    <property type="entry name" value="GGGP/HepGP_synthase_I"/>
</dbReference>
<dbReference type="InterPro" id="IPR008205">
    <property type="entry name" value="GGGP_HepGP_synthase"/>
</dbReference>
<comment type="pathway">
    <text evidence="9">Membrane lipid metabolism; glycerophospholipid metabolism.</text>
</comment>
<feature type="binding site" evidence="9">
    <location>
        <position position="44"/>
    </location>
    <ligand>
        <name>Mg(2+)</name>
        <dbReference type="ChEBI" id="CHEBI:18420"/>
    </ligand>
</feature>
<evidence type="ECO:0000256" key="4">
    <source>
        <dbReference type="ARBA" id="ARBA00022842"/>
    </source>
</evidence>
<feature type="binding site" evidence="9">
    <location>
        <position position="16"/>
    </location>
    <ligand>
        <name>sn-glycerol 1-phosphate</name>
        <dbReference type="ChEBI" id="CHEBI:57685"/>
    </ligand>
</feature>
<keyword evidence="11" id="KW-1185">Reference proteome</keyword>
<feature type="binding site" evidence="9">
    <location>
        <position position="18"/>
    </location>
    <ligand>
        <name>Mg(2+)</name>
        <dbReference type="ChEBI" id="CHEBI:18420"/>
    </ligand>
</feature>
<dbReference type="GO" id="GO:0016740">
    <property type="term" value="F:transferase activity"/>
    <property type="evidence" value="ECO:0007669"/>
    <property type="project" value="UniProtKB-KW"/>
</dbReference>
<dbReference type="InterPro" id="IPR038597">
    <property type="entry name" value="GGGP/HepGP_synthase_sf"/>
</dbReference>
<comment type="cofactor">
    <cofactor evidence="9">
        <name>Mg(2+)</name>
        <dbReference type="ChEBI" id="CHEBI:18420"/>
    </cofactor>
</comment>
<comment type="subunit">
    <text evidence="9">Homodimer.</text>
</comment>
<organism evidence="10 11">
    <name type="scientific">Effusibacillus consociatus</name>
    <dbReference type="NCBI Taxonomy" id="1117041"/>
    <lineage>
        <taxon>Bacteria</taxon>
        <taxon>Bacillati</taxon>
        <taxon>Bacillota</taxon>
        <taxon>Bacilli</taxon>
        <taxon>Bacillales</taxon>
        <taxon>Alicyclobacillaceae</taxon>
        <taxon>Effusibacillus</taxon>
    </lineage>
</organism>
<dbReference type="Gene3D" id="3.20.20.390">
    <property type="entry name" value="FMN-linked oxidoreductases"/>
    <property type="match status" value="1"/>
</dbReference>
<name>A0ABV9QBK1_9BACL</name>
<proteinExistence type="inferred from homology"/>
<dbReference type="EC" id="2.5.1.n9" evidence="9"/>
<keyword evidence="7 9" id="KW-1208">Phospholipid metabolism</keyword>
<evidence type="ECO:0000313" key="11">
    <source>
        <dbReference type="Proteomes" id="UP001596002"/>
    </source>
</evidence>
<dbReference type="RefSeq" id="WP_380029173.1">
    <property type="nucleotide sequence ID" value="NZ_JBHSHC010000154.1"/>
</dbReference>
<keyword evidence="6 9" id="KW-0594">Phospholipid biosynthesis</keyword>
<dbReference type="CDD" id="cd02812">
    <property type="entry name" value="PcrB_like"/>
    <property type="match status" value="1"/>
</dbReference>